<name>A0A495VDX1_9GAMM</name>
<feature type="region of interest" description="Disordered" evidence="1">
    <location>
        <begin position="15"/>
        <end position="35"/>
    </location>
</feature>
<gene>
    <name evidence="2" type="ORF">BDD21_4161</name>
</gene>
<evidence type="ECO:0000256" key="1">
    <source>
        <dbReference type="SAM" id="MobiDB-lite"/>
    </source>
</evidence>
<reference evidence="2 3" key="1">
    <citation type="submission" date="2018-10" db="EMBL/GenBank/DDBJ databases">
        <title>Genomic Encyclopedia of Archaeal and Bacterial Type Strains, Phase II (KMG-II): from individual species to whole genera.</title>
        <authorList>
            <person name="Goeker M."/>
        </authorList>
    </citation>
    <scope>NUCLEOTIDE SEQUENCE [LARGE SCALE GENOMIC DNA]</scope>
    <source>
        <strain evidence="2 3">DSM 235</strain>
    </source>
</reference>
<feature type="compositionally biased region" description="Basic and acidic residues" evidence="1">
    <location>
        <begin position="16"/>
        <end position="27"/>
    </location>
</feature>
<feature type="compositionally biased region" description="Pro residues" evidence="1">
    <location>
        <begin position="98"/>
        <end position="107"/>
    </location>
</feature>
<organism evidence="2 3">
    <name type="scientific">Thiocapsa rosea</name>
    <dbReference type="NCBI Taxonomy" id="69360"/>
    <lineage>
        <taxon>Bacteria</taxon>
        <taxon>Pseudomonadati</taxon>
        <taxon>Pseudomonadota</taxon>
        <taxon>Gammaproteobacteria</taxon>
        <taxon>Chromatiales</taxon>
        <taxon>Chromatiaceae</taxon>
        <taxon>Thiocapsa</taxon>
    </lineage>
</organism>
<feature type="compositionally biased region" description="Pro residues" evidence="1">
    <location>
        <begin position="149"/>
        <end position="159"/>
    </location>
</feature>
<dbReference type="RefSeq" id="WP_120798721.1">
    <property type="nucleotide sequence ID" value="NZ_RBXL01000001.1"/>
</dbReference>
<evidence type="ECO:0000313" key="2">
    <source>
        <dbReference type="EMBL" id="RKT46635.1"/>
    </source>
</evidence>
<sequence>MRLRDLLRGLFRRGRREPSGRRGHADAGHLILSPGASRGEIGLGDLLRALGTLDAADTATAARVSRCLGFAQRDPNPPERLHGAYDRTRSPHRRSTPPRAPAPPLGAPPFSGQAPPPDLPERALEADLTRLDPVPMTDRPDWLDITVPAEPPRPSPPRRTPLFPLRTAPALLSAAVAIRRPGSEPDLQRLIAAFVRGDRLRELPRLPVARLDRGIQLLLDMSEAMTPFRDDLADLTQAMERIVGRTRCQFFEFVGDPATASGWEMAGIDHGWRPERGRPVVLATDFGIGAPPAARDRASAATWLRFAGTVRKAGSPLIAFVPLPPARWPVRLARRITLIHWDPRTTAGAVRRLVGAGHEVPG</sequence>
<keyword evidence="3" id="KW-1185">Reference proteome</keyword>
<dbReference type="Proteomes" id="UP000274556">
    <property type="component" value="Unassembled WGS sequence"/>
</dbReference>
<feature type="region of interest" description="Disordered" evidence="1">
    <location>
        <begin position="70"/>
        <end position="120"/>
    </location>
</feature>
<dbReference type="EMBL" id="RBXL01000001">
    <property type="protein sequence ID" value="RKT46635.1"/>
    <property type="molecule type" value="Genomic_DNA"/>
</dbReference>
<protein>
    <submittedName>
        <fullName evidence="2">Uncharacterized protein</fullName>
    </submittedName>
</protein>
<dbReference type="AlphaFoldDB" id="A0A495VDX1"/>
<comment type="caution">
    <text evidence="2">The sequence shown here is derived from an EMBL/GenBank/DDBJ whole genome shotgun (WGS) entry which is preliminary data.</text>
</comment>
<dbReference type="OrthoDB" id="8525200at2"/>
<feature type="compositionally biased region" description="Basic and acidic residues" evidence="1">
    <location>
        <begin position="76"/>
        <end position="89"/>
    </location>
</feature>
<evidence type="ECO:0000313" key="3">
    <source>
        <dbReference type="Proteomes" id="UP000274556"/>
    </source>
</evidence>
<proteinExistence type="predicted"/>
<feature type="region of interest" description="Disordered" evidence="1">
    <location>
        <begin position="132"/>
        <end position="161"/>
    </location>
</feature>
<accession>A0A495VDX1</accession>